<accession>A0ABS7P2X4</accession>
<proteinExistence type="inferred from homology"/>
<gene>
    <name evidence="5" type="ORF">HQ603_08250</name>
</gene>
<dbReference type="PANTHER" id="PTHR43918">
    <property type="entry name" value="ACETYLCHOLINESTERASE"/>
    <property type="match status" value="1"/>
</dbReference>
<evidence type="ECO:0000259" key="4">
    <source>
        <dbReference type="Pfam" id="PF00135"/>
    </source>
</evidence>
<evidence type="ECO:0000313" key="5">
    <source>
        <dbReference type="EMBL" id="MBY6366743.1"/>
    </source>
</evidence>
<dbReference type="RefSeq" id="WP_222684061.1">
    <property type="nucleotide sequence ID" value="NZ_JABUBT010000038.1"/>
</dbReference>
<dbReference type="InterPro" id="IPR050654">
    <property type="entry name" value="AChE-related_enzymes"/>
</dbReference>
<keyword evidence="2 3" id="KW-0378">Hydrolase</keyword>
<dbReference type="EC" id="3.1.1.-" evidence="3"/>
<dbReference type="InterPro" id="IPR019826">
    <property type="entry name" value="Carboxylesterase_B_AS"/>
</dbReference>
<name>A0ABS7P2X4_9NOCA</name>
<organism evidence="5 6">
    <name type="scientific">Rhodococcoides corynebacterioides</name>
    <dbReference type="NCBI Taxonomy" id="53972"/>
    <lineage>
        <taxon>Bacteria</taxon>
        <taxon>Bacillati</taxon>
        <taxon>Actinomycetota</taxon>
        <taxon>Actinomycetes</taxon>
        <taxon>Mycobacteriales</taxon>
        <taxon>Nocardiaceae</taxon>
        <taxon>Rhodococcoides</taxon>
    </lineage>
</organism>
<dbReference type="InterPro" id="IPR029058">
    <property type="entry name" value="AB_hydrolase_fold"/>
</dbReference>
<dbReference type="InterPro" id="IPR002018">
    <property type="entry name" value="CarbesteraseB"/>
</dbReference>
<dbReference type="Proteomes" id="UP000825228">
    <property type="component" value="Unassembled WGS sequence"/>
</dbReference>
<evidence type="ECO:0000313" key="6">
    <source>
        <dbReference type="Proteomes" id="UP000825228"/>
    </source>
</evidence>
<dbReference type="PROSITE" id="PS00122">
    <property type="entry name" value="CARBOXYLESTERASE_B_1"/>
    <property type="match status" value="1"/>
</dbReference>
<dbReference type="EMBL" id="JABUBU010000004">
    <property type="protein sequence ID" value="MBY6366743.1"/>
    <property type="molecule type" value="Genomic_DNA"/>
</dbReference>
<evidence type="ECO:0000256" key="1">
    <source>
        <dbReference type="ARBA" id="ARBA00005964"/>
    </source>
</evidence>
<dbReference type="SUPFAM" id="SSF53474">
    <property type="entry name" value="alpha/beta-Hydrolases"/>
    <property type="match status" value="1"/>
</dbReference>
<feature type="domain" description="Carboxylesterase type B" evidence="4">
    <location>
        <begin position="48"/>
        <end position="552"/>
    </location>
</feature>
<reference evidence="5 6" key="1">
    <citation type="submission" date="2020-06" db="EMBL/GenBank/DDBJ databases">
        <title>Taxonomy, biology and ecology of Rhodococcus bacteria occurring in California pistachio and other woody hosts as revealed by genome sequence analyses.</title>
        <authorList>
            <person name="Gai Y."/>
            <person name="Riely B."/>
        </authorList>
    </citation>
    <scope>NUCLEOTIDE SEQUENCE [LARGE SCALE GENOMIC DNA]</scope>
    <source>
        <strain evidence="5 6">BP-281</strain>
    </source>
</reference>
<sequence length="556" mass="57944">MVLPRLVLPRSVRRSVLSGSVLLRRLSVLVATLALASTLTAAPASAVPVVTVAGGAISGFSRDGIDQYFGVPMAVADRYASPRPAPGWTGVREAIRHDDQCPQAVPLPDLPPNPVLPTNPVLPPIPVLPTNSEDCLGIDLYVPPNAAGRSLPVMVYLYGGAFVVGNTTQYDSPSQLVRDGDVIVAIPNYRVGSFGFLALPELAAESGGATGNQGIEDQQFALRWVRDNIAAFGGDPSNVTIFGESAGGMSVCTHLASPRSAGLFRKAIVQSGPCSRSPLVPPSREVAFARGAAFAEEMGCGDGPGRLACLRGLPVDRLLESTTHRFTSPNATWTPVVDGVVLTDTPEGALRAGASADVPILMGSNSEEGGAFVVLFDYLAGRVPTAESVAASVREVYPEDADAILATYPVDAYPTPADALSAVWTDSLFACPTVVTADAARAGGARVWQYRFTEAPLARGGPLLPGAFHAADVPYLFSRLGGIPVPWTGSAAALADRMKRTWATFAHTGDPNGPGLPAWPDSGAPGHPALQFDRDRAGPVTDVADVHRCGFWAGVS</sequence>
<evidence type="ECO:0000256" key="2">
    <source>
        <dbReference type="ARBA" id="ARBA00022801"/>
    </source>
</evidence>
<dbReference type="Gene3D" id="3.40.50.1820">
    <property type="entry name" value="alpha/beta hydrolase"/>
    <property type="match status" value="1"/>
</dbReference>
<evidence type="ECO:0000256" key="3">
    <source>
        <dbReference type="RuleBase" id="RU361235"/>
    </source>
</evidence>
<dbReference type="Pfam" id="PF00135">
    <property type="entry name" value="COesterase"/>
    <property type="match status" value="1"/>
</dbReference>
<protein>
    <recommendedName>
        <fullName evidence="3">Carboxylic ester hydrolase</fullName>
        <ecNumber evidence="3">3.1.1.-</ecNumber>
    </recommendedName>
</protein>
<feature type="chain" id="PRO_5044993382" description="Carboxylic ester hydrolase" evidence="3">
    <location>
        <begin position="47"/>
        <end position="556"/>
    </location>
</feature>
<feature type="signal peptide" evidence="3">
    <location>
        <begin position="1"/>
        <end position="46"/>
    </location>
</feature>
<comment type="caution">
    <text evidence="5">The sequence shown here is derived from an EMBL/GenBank/DDBJ whole genome shotgun (WGS) entry which is preliminary data.</text>
</comment>
<dbReference type="PANTHER" id="PTHR43918:SF4">
    <property type="entry name" value="CARBOXYLIC ESTER HYDROLASE"/>
    <property type="match status" value="1"/>
</dbReference>
<keyword evidence="3" id="KW-0732">Signal</keyword>
<keyword evidence="6" id="KW-1185">Reference proteome</keyword>
<comment type="similarity">
    <text evidence="1 3">Belongs to the type-B carboxylesterase/lipase family.</text>
</comment>